<dbReference type="PROSITE" id="PS00211">
    <property type="entry name" value="ABC_TRANSPORTER_1"/>
    <property type="match status" value="1"/>
</dbReference>
<keyword evidence="14" id="KW-1185">Reference proteome</keyword>
<dbReference type="GO" id="GO:0005886">
    <property type="term" value="C:plasma membrane"/>
    <property type="evidence" value="ECO:0007669"/>
    <property type="project" value="UniProtKB-SubCell"/>
</dbReference>
<feature type="transmembrane region" description="Helical" evidence="10">
    <location>
        <begin position="237"/>
        <end position="256"/>
    </location>
</feature>
<dbReference type="KEGG" id="sdyn:Mal52_06000"/>
<feature type="transmembrane region" description="Helical" evidence="10">
    <location>
        <begin position="327"/>
        <end position="345"/>
    </location>
</feature>
<dbReference type="SUPFAM" id="SSF52540">
    <property type="entry name" value="P-loop containing nucleoside triphosphate hydrolases"/>
    <property type="match status" value="1"/>
</dbReference>
<evidence type="ECO:0000256" key="4">
    <source>
        <dbReference type="ARBA" id="ARBA00022692"/>
    </source>
</evidence>
<dbReference type="PANTHER" id="PTHR43394">
    <property type="entry name" value="ATP-DEPENDENT PERMEASE MDL1, MITOCHONDRIAL"/>
    <property type="match status" value="1"/>
</dbReference>
<dbReference type="InterPro" id="IPR003593">
    <property type="entry name" value="AAA+_ATPase"/>
</dbReference>
<feature type="transmembrane region" description="Helical" evidence="10">
    <location>
        <begin position="133"/>
        <end position="155"/>
    </location>
</feature>
<name>A0A517ZI55_9PLAN</name>
<keyword evidence="7 10" id="KW-1133">Transmembrane helix</keyword>
<reference evidence="13 14" key="1">
    <citation type="submission" date="2019-02" db="EMBL/GenBank/DDBJ databases">
        <title>Deep-cultivation of Planctomycetes and their phenomic and genomic characterization uncovers novel biology.</title>
        <authorList>
            <person name="Wiegand S."/>
            <person name="Jogler M."/>
            <person name="Boedeker C."/>
            <person name="Pinto D."/>
            <person name="Vollmers J."/>
            <person name="Rivas-Marin E."/>
            <person name="Kohn T."/>
            <person name="Peeters S.H."/>
            <person name="Heuer A."/>
            <person name="Rast P."/>
            <person name="Oberbeckmann S."/>
            <person name="Bunk B."/>
            <person name="Jeske O."/>
            <person name="Meyerdierks A."/>
            <person name="Storesund J.E."/>
            <person name="Kallscheuer N."/>
            <person name="Luecker S."/>
            <person name="Lage O.M."/>
            <person name="Pohl T."/>
            <person name="Merkel B.J."/>
            <person name="Hornburger P."/>
            <person name="Mueller R.-W."/>
            <person name="Bruemmer F."/>
            <person name="Labrenz M."/>
            <person name="Spormann A.M."/>
            <person name="Op den Camp H."/>
            <person name="Overmann J."/>
            <person name="Amann R."/>
            <person name="Jetten M.S.M."/>
            <person name="Mascher T."/>
            <person name="Medema M.H."/>
            <person name="Devos D.P."/>
            <person name="Kaster A.-K."/>
            <person name="Ovreas L."/>
            <person name="Rohde M."/>
            <person name="Galperin M.Y."/>
            <person name="Jogler C."/>
        </authorList>
    </citation>
    <scope>NUCLEOTIDE SEQUENCE [LARGE SCALE GENOMIC DNA]</scope>
    <source>
        <strain evidence="13 14">Mal52</strain>
    </source>
</reference>
<comment type="subcellular location">
    <subcellularLocation>
        <location evidence="1">Cell membrane</location>
        <topology evidence="1">Multi-pass membrane protein</topology>
    </subcellularLocation>
</comment>
<protein>
    <submittedName>
        <fullName evidence="13">Lipid A export ATP-binding/permease protein MsbA</fullName>
        <ecNumber evidence="13">3.6.3.-</ecNumber>
    </submittedName>
</protein>
<dbReference type="Pfam" id="PF00664">
    <property type="entry name" value="ABC_membrane"/>
    <property type="match status" value="1"/>
</dbReference>
<evidence type="ECO:0000256" key="6">
    <source>
        <dbReference type="ARBA" id="ARBA00022840"/>
    </source>
</evidence>
<dbReference type="AlphaFoldDB" id="A0A517ZI55"/>
<evidence type="ECO:0000313" key="14">
    <source>
        <dbReference type="Proteomes" id="UP000319383"/>
    </source>
</evidence>
<feature type="transmembrane region" description="Helical" evidence="10">
    <location>
        <begin position="20"/>
        <end position="44"/>
    </location>
</feature>
<gene>
    <name evidence="13" type="primary">msbA</name>
    <name evidence="13" type="ORF">Mal52_06000</name>
</gene>
<evidence type="ECO:0000256" key="8">
    <source>
        <dbReference type="ARBA" id="ARBA00023136"/>
    </source>
</evidence>
<dbReference type="GO" id="GO:0005524">
    <property type="term" value="F:ATP binding"/>
    <property type="evidence" value="ECO:0007669"/>
    <property type="project" value="UniProtKB-KW"/>
</dbReference>
<dbReference type="InterPro" id="IPR039421">
    <property type="entry name" value="Type_1_exporter"/>
</dbReference>
<feature type="domain" description="ABC transporter" evidence="11">
    <location>
        <begin position="426"/>
        <end position="667"/>
    </location>
</feature>
<dbReference type="Pfam" id="PF00005">
    <property type="entry name" value="ABC_tran"/>
    <property type="match status" value="1"/>
</dbReference>
<sequence>MLTSIARTFPYIWPYRRRLLVSVVFAFAVGIFWGANLSVVYPAFEILLGEQNMDQHALSKIADLEADKEKHRQDIAELHEEMELAGSSRAQSKIESEIKDHTDKLSDTETQLAWQRWLLAHVYKHLSENRFSAFAAIMGVLLFATVLKGICVFIQEYLVGGVVQLSIMSIRKRLFRNTLAMDYQSLSAEGTSELTSRFTYDMDVLTNGLYLLGGKVIREPIKAVVCLSGALWINWRLTVLSFIIAPLAGIVFYRFGRTLKKASHRSIESMARMYKVIGETFDSLKVVMAFNGQRAQRRRFHHENKTFFEKSMKLVKIDALTSPTTEFLGLVAVSLGLFPAVYLVLSNKESIWGIRLASGPMTLAQLAVLYSFLVGISDPARKMSSIYAKLKRASAAADRIFEFMDRRSAVVETRQPKQLPRHSVSIEFNDLNFAYHSKAEHTPPLALREINMSVRAGETIAVVGSNGSGKSTLINLLPRFFDPDHGSVMIDGIDIRDVRLADLRAQIGVVTQETLLFDETIESNIRYGCPGATDAEVEQAARQAHVMEFLAKLPDGMQTRVGEKGCRLSGGQRQRIALARAILRNPSILILDEATSAIDSHSELLIHETLEEFTTGRTTFIITHSLGQSMLNLVSRIAVMDHGQLTAMGTHEELLQDCELYRKLHHVQSQQRTALQVVGGYSEENVISLDNGAADEEGRGPAGSSGPRRTTRTPPHLQDSAHVGDHPLKGPLRKKAH</sequence>
<feature type="region of interest" description="Disordered" evidence="9">
    <location>
        <begin position="690"/>
        <end position="737"/>
    </location>
</feature>
<dbReference type="InterPro" id="IPR036640">
    <property type="entry name" value="ABC1_TM_sf"/>
</dbReference>
<dbReference type="CDD" id="cd18552">
    <property type="entry name" value="ABC_6TM_MsbA_like"/>
    <property type="match status" value="1"/>
</dbReference>
<accession>A0A517ZI55</accession>
<dbReference type="PROSITE" id="PS50929">
    <property type="entry name" value="ABC_TM1F"/>
    <property type="match status" value="1"/>
</dbReference>
<evidence type="ECO:0000259" key="12">
    <source>
        <dbReference type="PROSITE" id="PS50929"/>
    </source>
</evidence>
<keyword evidence="3" id="KW-1003">Cell membrane</keyword>
<feature type="domain" description="ABC transmembrane type-1" evidence="12">
    <location>
        <begin position="117"/>
        <end position="392"/>
    </location>
</feature>
<evidence type="ECO:0000256" key="2">
    <source>
        <dbReference type="ARBA" id="ARBA00022448"/>
    </source>
</evidence>
<evidence type="ECO:0000256" key="5">
    <source>
        <dbReference type="ARBA" id="ARBA00022741"/>
    </source>
</evidence>
<dbReference type="EMBL" id="CP036276">
    <property type="protein sequence ID" value="QDU42145.1"/>
    <property type="molecule type" value="Genomic_DNA"/>
</dbReference>
<evidence type="ECO:0000313" key="13">
    <source>
        <dbReference type="EMBL" id="QDU42145.1"/>
    </source>
</evidence>
<keyword evidence="4 10" id="KW-0812">Transmembrane</keyword>
<dbReference type="RefSeq" id="WP_145374216.1">
    <property type="nucleotide sequence ID" value="NZ_CP036276.1"/>
</dbReference>
<dbReference type="Gene3D" id="1.20.1560.10">
    <property type="entry name" value="ABC transporter type 1, transmembrane domain"/>
    <property type="match status" value="1"/>
</dbReference>
<evidence type="ECO:0000256" key="7">
    <source>
        <dbReference type="ARBA" id="ARBA00022989"/>
    </source>
</evidence>
<dbReference type="PROSITE" id="PS50893">
    <property type="entry name" value="ABC_TRANSPORTER_2"/>
    <property type="match status" value="1"/>
</dbReference>
<dbReference type="SMART" id="SM00382">
    <property type="entry name" value="AAA"/>
    <property type="match status" value="1"/>
</dbReference>
<dbReference type="InterPro" id="IPR017871">
    <property type="entry name" value="ABC_transporter-like_CS"/>
</dbReference>
<keyword evidence="13" id="KW-0378">Hydrolase</keyword>
<dbReference type="InterPro" id="IPR011527">
    <property type="entry name" value="ABC1_TM_dom"/>
</dbReference>
<dbReference type="Gene3D" id="3.40.50.300">
    <property type="entry name" value="P-loop containing nucleotide triphosphate hydrolases"/>
    <property type="match status" value="1"/>
</dbReference>
<dbReference type="PANTHER" id="PTHR43394:SF1">
    <property type="entry name" value="ATP-BINDING CASSETTE SUB-FAMILY B MEMBER 10, MITOCHONDRIAL"/>
    <property type="match status" value="1"/>
</dbReference>
<dbReference type="GO" id="GO:0016887">
    <property type="term" value="F:ATP hydrolysis activity"/>
    <property type="evidence" value="ECO:0007669"/>
    <property type="project" value="InterPro"/>
</dbReference>
<feature type="transmembrane region" description="Helical" evidence="10">
    <location>
        <begin position="351"/>
        <end position="373"/>
    </location>
</feature>
<keyword evidence="6 13" id="KW-0067">ATP-binding</keyword>
<proteinExistence type="predicted"/>
<dbReference type="EC" id="3.6.3.-" evidence="13"/>
<evidence type="ECO:0000256" key="1">
    <source>
        <dbReference type="ARBA" id="ARBA00004651"/>
    </source>
</evidence>
<evidence type="ECO:0000259" key="11">
    <source>
        <dbReference type="PROSITE" id="PS50893"/>
    </source>
</evidence>
<keyword evidence="2" id="KW-0813">Transport</keyword>
<evidence type="ECO:0000256" key="10">
    <source>
        <dbReference type="SAM" id="Phobius"/>
    </source>
</evidence>
<keyword evidence="5" id="KW-0547">Nucleotide-binding</keyword>
<evidence type="ECO:0000256" key="9">
    <source>
        <dbReference type="SAM" id="MobiDB-lite"/>
    </source>
</evidence>
<dbReference type="Proteomes" id="UP000319383">
    <property type="component" value="Chromosome"/>
</dbReference>
<keyword evidence="8 10" id="KW-0472">Membrane</keyword>
<dbReference type="SUPFAM" id="SSF90123">
    <property type="entry name" value="ABC transporter transmembrane region"/>
    <property type="match status" value="1"/>
</dbReference>
<organism evidence="13 14">
    <name type="scientific">Symmachiella dynata</name>
    <dbReference type="NCBI Taxonomy" id="2527995"/>
    <lineage>
        <taxon>Bacteria</taxon>
        <taxon>Pseudomonadati</taxon>
        <taxon>Planctomycetota</taxon>
        <taxon>Planctomycetia</taxon>
        <taxon>Planctomycetales</taxon>
        <taxon>Planctomycetaceae</taxon>
        <taxon>Symmachiella</taxon>
    </lineage>
</organism>
<evidence type="ECO:0000256" key="3">
    <source>
        <dbReference type="ARBA" id="ARBA00022475"/>
    </source>
</evidence>
<dbReference type="InterPro" id="IPR003439">
    <property type="entry name" value="ABC_transporter-like_ATP-bd"/>
</dbReference>
<dbReference type="GO" id="GO:0015421">
    <property type="term" value="F:ABC-type oligopeptide transporter activity"/>
    <property type="evidence" value="ECO:0007669"/>
    <property type="project" value="TreeGrafter"/>
</dbReference>
<dbReference type="FunFam" id="3.40.50.300:FF:000221">
    <property type="entry name" value="Multidrug ABC transporter ATP-binding protein"/>
    <property type="match status" value="1"/>
</dbReference>
<dbReference type="InterPro" id="IPR027417">
    <property type="entry name" value="P-loop_NTPase"/>
</dbReference>